<keyword evidence="2" id="KW-1185">Reference proteome</keyword>
<gene>
    <name evidence="1" type="ORF">BP39_06</name>
</gene>
<dbReference type="EMBL" id="KM366100">
    <property type="protein sequence ID" value="AIT13807.1"/>
    <property type="molecule type" value="Genomic_DNA"/>
</dbReference>
<proteinExistence type="predicted"/>
<dbReference type="OrthoDB" id="19325at10239"/>
<dbReference type="KEGG" id="vg:29078810"/>
<dbReference type="Proteomes" id="UP000202710">
    <property type="component" value="Segment"/>
</dbReference>
<evidence type="ECO:0000313" key="2">
    <source>
        <dbReference type="Proteomes" id="UP000202710"/>
    </source>
</evidence>
<dbReference type="RefSeq" id="YP_009283981.1">
    <property type="nucleotide sequence ID" value="NC_031046.1"/>
</dbReference>
<sequence length="133" mass="16162">MKIKKTFNSVDLINYILKNKDKFNDKKYTFVSNNNNCVVIINSGNIKIDFFDGYNLNQDLFTIDININIYKYRFDLLDVFYREDLNPLFKREIFTDITIEELLYYFDDLFQSHLVVFYQGKIIYDYRALKDHE</sequence>
<reference evidence="2" key="1">
    <citation type="submission" date="2014-08" db="EMBL/GenBank/DDBJ databases">
        <authorList>
            <person name="Mandeville R."/>
        </authorList>
    </citation>
    <scope>NUCLEOTIDE SEQUENCE [LARGE SCALE GENOMIC DNA]</scope>
</reference>
<name>A0A185AMW1_9CAUD</name>
<accession>A0A185AMW1</accession>
<protein>
    <submittedName>
        <fullName evidence="1">Uncharacterized protein</fullName>
    </submittedName>
</protein>
<dbReference type="GeneID" id="29078810"/>
<evidence type="ECO:0000313" key="1">
    <source>
        <dbReference type="EMBL" id="AIT13807.1"/>
    </source>
</evidence>
<organism evidence="1 2">
    <name type="scientific">Staphylococcus phage BP39</name>
    <dbReference type="NCBI Taxonomy" id="1543206"/>
    <lineage>
        <taxon>Viruses</taxon>
        <taxon>Duplodnaviria</taxon>
        <taxon>Heunggongvirae</taxon>
        <taxon>Uroviricota</taxon>
        <taxon>Caudoviricetes</taxon>
        <taxon>Rountreeviridae</taxon>
        <taxon>Rakietenvirinae</taxon>
        <taxon>Rosenblumvirus</taxon>
        <taxon>Rosenblumvirus BP39</taxon>
    </lineage>
</organism>